<dbReference type="Proteomes" id="UP000192582">
    <property type="component" value="Unassembled WGS sequence"/>
</dbReference>
<evidence type="ECO:0000313" key="2">
    <source>
        <dbReference type="Proteomes" id="UP000192582"/>
    </source>
</evidence>
<protein>
    <recommendedName>
        <fullName evidence="3">DUF4352 domain-containing protein</fullName>
    </recommendedName>
</protein>
<sequence length="84" mass="9385">MPRDTTYYWADFKATLRNADGEQVAYNQALLKASRDESASGKLARGEEARVRFYFELPATVGGDSLLLTDESGRTFTFDVKAAR</sequence>
<evidence type="ECO:0008006" key="3">
    <source>
        <dbReference type="Google" id="ProtNLM"/>
    </source>
</evidence>
<organism evidence="1 2">
    <name type="scientific">Deinococcus hopiensis KR-140</name>
    <dbReference type="NCBI Taxonomy" id="695939"/>
    <lineage>
        <taxon>Bacteria</taxon>
        <taxon>Thermotogati</taxon>
        <taxon>Deinococcota</taxon>
        <taxon>Deinococci</taxon>
        <taxon>Deinococcales</taxon>
        <taxon>Deinococcaceae</taxon>
        <taxon>Deinococcus</taxon>
    </lineage>
</organism>
<dbReference type="AlphaFoldDB" id="A0A1W1UB14"/>
<accession>A0A1W1UB14</accession>
<dbReference type="RefSeq" id="WP_245808081.1">
    <property type="nucleotide sequence ID" value="NZ_FWWU01000002.1"/>
</dbReference>
<dbReference type="EMBL" id="FWWU01000002">
    <property type="protein sequence ID" value="SMB78249.1"/>
    <property type="molecule type" value="Genomic_DNA"/>
</dbReference>
<proteinExistence type="predicted"/>
<name>A0A1W1UB14_9DEIO</name>
<evidence type="ECO:0000313" key="1">
    <source>
        <dbReference type="EMBL" id="SMB78249.1"/>
    </source>
</evidence>
<keyword evidence="2" id="KW-1185">Reference proteome</keyword>
<reference evidence="1 2" key="1">
    <citation type="submission" date="2017-04" db="EMBL/GenBank/DDBJ databases">
        <authorList>
            <person name="Afonso C.L."/>
            <person name="Miller P.J."/>
            <person name="Scott M.A."/>
            <person name="Spackman E."/>
            <person name="Goraichik I."/>
            <person name="Dimitrov K.M."/>
            <person name="Suarez D.L."/>
            <person name="Swayne D.E."/>
        </authorList>
    </citation>
    <scope>NUCLEOTIDE SEQUENCE [LARGE SCALE GENOMIC DNA]</scope>
    <source>
        <strain evidence="1 2">KR-140</strain>
    </source>
</reference>
<gene>
    <name evidence="1" type="ORF">SAMN00790413_06571</name>
</gene>